<evidence type="ECO:0000313" key="2">
    <source>
        <dbReference type="EMBL" id="MBB6435750.1"/>
    </source>
</evidence>
<feature type="region of interest" description="Disordered" evidence="1">
    <location>
        <begin position="285"/>
        <end position="327"/>
    </location>
</feature>
<organism evidence="2 3">
    <name type="scientific">Streptomyces candidus</name>
    <dbReference type="NCBI Taxonomy" id="67283"/>
    <lineage>
        <taxon>Bacteria</taxon>
        <taxon>Bacillati</taxon>
        <taxon>Actinomycetota</taxon>
        <taxon>Actinomycetes</taxon>
        <taxon>Kitasatosporales</taxon>
        <taxon>Streptomycetaceae</taxon>
        <taxon>Streptomyces</taxon>
    </lineage>
</organism>
<sequence length="327" mass="35300">MAVGQLSRTPHAPAHPMASPGFGKRAAPDQQPRCKGDFAHLPRREAAIAQYIDRLPEGADISIKTLAREMADYGQCAIGTALNRLTEAGHLRRRRTGLMDDQGNVRYVTESYFSRTPRPAAWWHDVFTDSVPSSGYADPEPGEPQGGGGHEGRGFRALARLGRREPQLALSEGECYALAETAGEWFRRGASETQLVYALTLLLPARITHPFGFVQSRLLSKLPPELPPVPLGVAMTECVGCGAAGRPEELPGGLCRPCRSTAPVRCATGEHGGCGRPGCSDPACGPSPRAVRGKAARIRREMRLRRGGTDVGATPGRRRSRRRGRGR</sequence>
<dbReference type="AlphaFoldDB" id="A0A7X0LPA1"/>
<feature type="compositionally biased region" description="Basic residues" evidence="1">
    <location>
        <begin position="291"/>
        <end position="306"/>
    </location>
</feature>
<dbReference type="EMBL" id="JACHEM010000004">
    <property type="protein sequence ID" value="MBB6435750.1"/>
    <property type="molecule type" value="Genomic_DNA"/>
</dbReference>
<dbReference type="RefSeq" id="WP_185029492.1">
    <property type="nucleotide sequence ID" value="NZ_BNBN01000007.1"/>
</dbReference>
<keyword evidence="3" id="KW-1185">Reference proteome</keyword>
<evidence type="ECO:0000313" key="3">
    <source>
        <dbReference type="Proteomes" id="UP000540423"/>
    </source>
</evidence>
<comment type="caution">
    <text evidence="2">The sequence shown here is derived from an EMBL/GenBank/DDBJ whole genome shotgun (WGS) entry which is preliminary data.</text>
</comment>
<protein>
    <submittedName>
        <fullName evidence="2">Uncharacterized protein</fullName>
    </submittedName>
</protein>
<accession>A0A7X0LPA1</accession>
<feature type="region of interest" description="Disordered" evidence="1">
    <location>
        <begin position="133"/>
        <end position="154"/>
    </location>
</feature>
<reference evidence="2 3" key="1">
    <citation type="submission" date="2020-08" db="EMBL/GenBank/DDBJ databases">
        <title>Genomic Encyclopedia of Type Strains, Phase IV (KMG-IV): sequencing the most valuable type-strain genomes for metagenomic binning, comparative biology and taxonomic classification.</title>
        <authorList>
            <person name="Goeker M."/>
        </authorList>
    </citation>
    <scope>NUCLEOTIDE SEQUENCE [LARGE SCALE GENOMIC DNA]</scope>
    <source>
        <strain evidence="2 3">DSM 40141</strain>
    </source>
</reference>
<dbReference type="Proteomes" id="UP000540423">
    <property type="component" value="Unassembled WGS sequence"/>
</dbReference>
<evidence type="ECO:0000256" key="1">
    <source>
        <dbReference type="SAM" id="MobiDB-lite"/>
    </source>
</evidence>
<feature type="compositionally biased region" description="Basic residues" evidence="1">
    <location>
        <begin position="316"/>
        <end position="327"/>
    </location>
</feature>
<feature type="region of interest" description="Disordered" evidence="1">
    <location>
        <begin position="1"/>
        <end position="35"/>
    </location>
</feature>
<name>A0A7X0LPA1_9ACTN</name>
<gene>
    <name evidence="2" type="ORF">HNQ79_002207</name>
</gene>
<proteinExistence type="predicted"/>